<comment type="caution">
    <text evidence="8">The sequence shown here is derived from an EMBL/GenBank/DDBJ whole genome shotgun (WGS) entry which is preliminary data.</text>
</comment>
<feature type="domain" description="MutL C-terminal dimerisation" evidence="6">
    <location>
        <begin position="457"/>
        <end position="599"/>
    </location>
</feature>
<dbReference type="Gene3D" id="3.30.230.10">
    <property type="match status" value="1"/>
</dbReference>
<keyword evidence="9" id="KW-1185">Reference proteome</keyword>
<evidence type="ECO:0000313" key="9">
    <source>
        <dbReference type="Proteomes" id="UP000623172"/>
    </source>
</evidence>
<accession>A0A926HP21</accession>
<dbReference type="InterPro" id="IPR020568">
    <property type="entry name" value="Ribosomal_Su5_D2-typ_SF"/>
</dbReference>
<dbReference type="SMART" id="SM01340">
    <property type="entry name" value="DNA_mis_repair"/>
    <property type="match status" value="1"/>
</dbReference>
<keyword evidence="8" id="KW-0540">Nuclease</keyword>
<dbReference type="GO" id="GO:0005524">
    <property type="term" value="F:ATP binding"/>
    <property type="evidence" value="ECO:0007669"/>
    <property type="project" value="InterPro"/>
</dbReference>
<dbReference type="InterPro" id="IPR020667">
    <property type="entry name" value="DNA_mismatch_repair_MutL"/>
</dbReference>
<dbReference type="Proteomes" id="UP000623172">
    <property type="component" value="Unassembled WGS sequence"/>
</dbReference>
<evidence type="ECO:0000313" key="8">
    <source>
        <dbReference type="EMBL" id="MBC8531214.1"/>
    </source>
</evidence>
<dbReference type="Gene3D" id="3.30.1540.20">
    <property type="entry name" value="MutL, C-terminal domain, dimerisation subdomain"/>
    <property type="match status" value="1"/>
</dbReference>
<evidence type="ECO:0000256" key="5">
    <source>
        <dbReference type="SAM" id="MobiDB-lite"/>
    </source>
</evidence>
<protein>
    <recommendedName>
        <fullName evidence="4">DNA mismatch repair protein MutL</fullName>
    </recommendedName>
</protein>
<reference evidence="8" key="1">
    <citation type="submission" date="2020-08" db="EMBL/GenBank/DDBJ databases">
        <title>Genome public.</title>
        <authorList>
            <person name="Liu C."/>
            <person name="Sun Q."/>
        </authorList>
    </citation>
    <scope>NUCLEOTIDE SEQUENCE</scope>
    <source>
        <strain evidence="8">NSJ-53</strain>
    </source>
</reference>
<feature type="region of interest" description="Disordered" evidence="5">
    <location>
        <begin position="357"/>
        <end position="380"/>
    </location>
</feature>
<dbReference type="PANTHER" id="PTHR10073:SF12">
    <property type="entry name" value="DNA MISMATCH REPAIR PROTEIN MLH1"/>
    <property type="match status" value="1"/>
</dbReference>
<dbReference type="InterPro" id="IPR042120">
    <property type="entry name" value="MutL_C_dimsub"/>
</dbReference>
<dbReference type="SUPFAM" id="SSF118116">
    <property type="entry name" value="DNA mismatch repair protein MutL"/>
    <property type="match status" value="1"/>
</dbReference>
<dbReference type="InterPro" id="IPR002099">
    <property type="entry name" value="MutL/Mlh/PMS"/>
</dbReference>
<dbReference type="GO" id="GO:0140664">
    <property type="term" value="F:ATP-dependent DNA damage sensor activity"/>
    <property type="evidence" value="ECO:0007669"/>
    <property type="project" value="InterPro"/>
</dbReference>
<dbReference type="CDD" id="cd16926">
    <property type="entry name" value="HATPase_MutL-MLH-PMS-like"/>
    <property type="match status" value="1"/>
</dbReference>
<keyword evidence="2 4" id="KW-0227">DNA damage</keyword>
<dbReference type="GO" id="GO:0016887">
    <property type="term" value="F:ATP hydrolysis activity"/>
    <property type="evidence" value="ECO:0007669"/>
    <property type="project" value="InterPro"/>
</dbReference>
<dbReference type="CDD" id="cd00782">
    <property type="entry name" value="MutL_Trans"/>
    <property type="match status" value="1"/>
</dbReference>
<dbReference type="SUPFAM" id="SSF54211">
    <property type="entry name" value="Ribosomal protein S5 domain 2-like"/>
    <property type="match status" value="1"/>
</dbReference>
<dbReference type="InterPro" id="IPR014790">
    <property type="entry name" value="MutL_C"/>
</dbReference>
<evidence type="ECO:0000259" key="7">
    <source>
        <dbReference type="SMART" id="SM01340"/>
    </source>
</evidence>
<dbReference type="GO" id="GO:0004519">
    <property type="term" value="F:endonuclease activity"/>
    <property type="evidence" value="ECO:0007669"/>
    <property type="project" value="UniProtKB-KW"/>
</dbReference>
<comment type="similarity">
    <text evidence="1 4">Belongs to the DNA mismatch repair MutL/HexB family.</text>
</comment>
<dbReference type="Gene3D" id="3.30.1370.100">
    <property type="entry name" value="MutL, C-terminal domain, regulatory subdomain"/>
    <property type="match status" value="1"/>
</dbReference>
<dbReference type="GO" id="GO:0030983">
    <property type="term" value="F:mismatched DNA binding"/>
    <property type="evidence" value="ECO:0007669"/>
    <property type="project" value="InterPro"/>
</dbReference>
<evidence type="ECO:0000256" key="4">
    <source>
        <dbReference type="HAMAP-Rule" id="MF_00149"/>
    </source>
</evidence>
<dbReference type="AlphaFoldDB" id="A0A926HP21"/>
<dbReference type="GO" id="GO:0032300">
    <property type="term" value="C:mismatch repair complex"/>
    <property type="evidence" value="ECO:0007669"/>
    <property type="project" value="InterPro"/>
</dbReference>
<evidence type="ECO:0000259" key="6">
    <source>
        <dbReference type="SMART" id="SM00853"/>
    </source>
</evidence>
<dbReference type="SUPFAM" id="SSF55874">
    <property type="entry name" value="ATPase domain of HSP90 chaperone/DNA topoisomerase II/histidine kinase"/>
    <property type="match status" value="1"/>
</dbReference>
<dbReference type="EMBL" id="JACRSR010000001">
    <property type="protein sequence ID" value="MBC8531214.1"/>
    <property type="molecule type" value="Genomic_DNA"/>
</dbReference>
<dbReference type="InterPro" id="IPR014762">
    <property type="entry name" value="DNA_mismatch_repair_CS"/>
</dbReference>
<dbReference type="SMART" id="SM00853">
    <property type="entry name" value="MutL_C"/>
    <property type="match status" value="1"/>
</dbReference>
<gene>
    <name evidence="4 8" type="primary">mutL</name>
    <name evidence="8" type="ORF">H8696_05045</name>
</gene>
<dbReference type="InterPro" id="IPR036890">
    <property type="entry name" value="HATPase_C_sf"/>
</dbReference>
<feature type="domain" description="DNA mismatch repair protein S5" evidence="7">
    <location>
        <begin position="210"/>
        <end position="328"/>
    </location>
</feature>
<dbReference type="InterPro" id="IPR013507">
    <property type="entry name" value="DNA_mismatch_S5_2-like"/>
</dbReference>
<dbReference type="InterPro" id="IPR037198">
    <property type="entry name" value="MutL_C_sf"/>
</dbReference>
<dbReference type="FunFam" id="3.30.565.10:FF:000003">
    <property type="entry name" value="DNA mismatch repair endonuclease MutL"/>
    <property type="match status" value="1"/>
</dbReference>
<sequence>MQQIIHILSTQTANQIAAGEVVERPASVAKELMENALDAGATAITLEIREGGIEYLRVTDNGWGIPQGEVPKAFLRHATSKIESENDLMSIATLGFRGEALASIASVSRLTLLTRTKDGETGFRYALEGGEIKDEGPVGCPVGTAITVEDLFFNTPARRKFLKKPSAEATAVCDLAQRLILSHPEVAFRVVTGGKTLYQSYGDGDLKNAIYVVYGKNVFASLMKVDETQSGVRVEGYVGGSDIARGNRTHQTFFINGRYVRSALLSQALEAAYQTHLTINRYPFCVLNIRLPLDQVDVNVHPGKLEVRFKDERFIREMVMQAVRKAIQSQEPLAAAMDRPAFGSQRYDREQPKFRVAPPTAAAGNPKNEAMLTRPKDNHRSTRTEFKTYNIQTDTRDANTIEDVRSEIPIRILDTLMQPLKSEMGEAAAVTVREAAEPLLAPLTAKENLFSDAPHRLIGQAFLTYLIVEKGDYLYIIDQHAAHERILYEKFTAEMAKGSVDAQPLLVPYILELSAPEKSALEENLEDLRGIGYDLEEFGPFSYRVTAIPALLGEPPLRELFYDVLAELMDSRRPTALEIKRSRLITLSCKKAIKGGDSLSRDEVNYLMDLVLSEKVPLTCPHGRPILTVMTRTDIEKKFKRIQ</sequence>
<keyword evidence="3 4" id="KW-0234">DNA repair</keyword>
<dbReference type="PROSITE" id="PS00058">
    <property type="entry name" value="DNA_MISMATCH_REPAIR_1"/>
    <property type="match status" value="1"/>
</dbReference>
<dbReference type="PANTHER" id="PTHR10073">
    <property type="entry name" value="DNA MISMATCH REPAIR PROTEIN MLH, PMS, MUTL"/>
    <property type="match status" value="1"/>
</dbReference>
<dbReference type="GO" id="GO:0006298">
    <property type="term" value="P:mismatch repair"/>
    <property type="evidence" value="ECO:0007669"/>
    <property type="project" value="UniProtKB-UniRule"/>
</dbReference>
<evidence type="ECO:0000256" key="2">
    <source>
        <dbReference type="ARBA" id="ARBA00022763"/>
    </source>
</evidence>
<dbReference type="Pfam" id="PF01119">
    <property type="entry name" value="DNA_mis_repair"/>
    <property type="match status" value="1"/>
</dbReference>
<dbReference type="HAMAP" id="MF_00149">
    <property type="entry name" value="DNA_mis_repair"/>
    <property type="match status" value="1"/>
</dbReference>
<dbReference type="InterPro" id="IPR014721">
    <property type="entry name" value="Ribsml_uS5_D2-typ_fold_subgr"/>
</dbReference>
<evidence type="ECO:0000256" key="1">
    <source>
        <dbReference type="ARBA" id="ARBA00006082"/>
    </source>
</evidence>
<evidence type="ECO:0000256" key="3">
    <source>
        <dbReference type="ARBA" id="ARBA00023204"/>
    </source>
</evidence>
<name>A0A926HP21_9FIRM</name>
<keyword evidence="8" id="KW-0255">Endonuclease</keyword>
<dbReference type="RefSeq" id="WP_249315425.1">
    <property type="nucleotide sequence ID" value="NZ_JACRSR010000001.1"/>
</dbReference>
<comment type="function">
    <text evidence="4">This protein is involved in the repair of mismatches in DNA. It is required for dam-dependent methyl-directed DNA mismatch repair. May act as a 'molecular matchmaker', a protein that promotes the formation of a stable complex between two or more DNA-binding proteins in an ATP-dependent manner without itself being part of a final effector complex.</text>
</comment>
<proteinExistence type="inferred from homology"/>
<dbReference type="InterPro" id="IPR042121">
    <property type="entry name" value="MutL_C_regsub"/>
</dbReference>
<dbReference type="Pfam" id="PF13589">
    <property type="entry name" value="HATPase_c_3"/>
    <property type="match status" value="1"/>
</dbReference>
<dbReference type="Gene3D" id="3.30.565.10">
    <property type="entry name" value="Histidine kinase-like ATPase, C-terminal domain"/>
    <property type="match status" value="1"/>
</dbReference>
<dbReference type="NCBIfam" id="TIGR00585">
    <property type="entry name" value="mutl"/>
    <property type="match status" value="1"/>
</dbReference>
<organism evidence="8 9">
    <name type="scientific">Gehongia tenuis</name>
    <dbReference type="NCBI Taxonomy" id="2763655"/>
    <lineage>
        <taxon>Bacteria</taxon>
        <taxon>Bacillati</taxon>
        <taxon>Bacillota</taxon>
        <taxon>Clostridia</taxon>
        <taxon>Christensenellales</taxon>
        <taxon>Christensenellaceae</taxon>
        <taxon>Gehongia</taxon>
    </lineage>
</organism>
<dbReference type="Pfam" id="PF08676">
    <property type="entry name" value="MutL_C"/>
    <property type="match status" value="1"/>
</dbReference>
<dbReference type="InterPro" id="IPR038973">
    <property type="entry name" value="MutL/Mlh/Pms-like"/>
</dbReference>
<keyword evidence="8" id="KW-0378">Hydrolase</keyword>